<dbReference type="AlphaFoldDB" id="A0AAV6XLZ2"/>
<dbReference type="InterPro" id="IPR035892">
    <property type="entry name" value="C2_domain_sf"/>
</dbReference>
<gene>
    <name evidence="1" type="ORF">BUALT_Bualt04G0021400</name>
</gene>
<sequence>MAKWDEREDDEEAEDEHEGVVWLGGFVGFADLILAQYVSISDNVWRCSEFANKNTRVKLDSEEISANSDLTWNQTFSLDCLGNDQNSIKWLKQETLIFELRSRSTAPFIGRISGSKLIGRAEIPWKNVIEAEEMETEKWIFMIPQNGRVHDDVKPPAVQIDNELLAIGAALEAM</sequence>
<organism evidence="1 2">
    <name type="scientific">Buddleja alternifolia</name>
    <dbReference type="NCBI Taxonomy" id="168488"/>
    <lineage>
        <taxon>Eukaryota</taxon>
        <taxon>Viridiplantae</taxon>
        <taxon>Streptophyta</taxon>
        <taxon>Embryophyta</taxon>
        <taxon>Tracheophyta</taxon>
        <taxon>Spermatophyta</taxon>
        <taxon>Magnoliopsida</taxon>
        <taxon>eudicotyledons</taxon>
        <taxon>Gunneridae</taxon>
        <taxon>Pentapetalae</taxon>
        <taxon>asterids</taxon>
        <taxon>lamiids</taxon>
        <taxon>Lamiales</taxon>
        <taxon>Scrophulariaceae</taxon>
        <taxon>Buddlejeae</taxon>
        <taxon>Buddleja</taxon>
    </lineage>
</organism>
<evidence type="ECO:0008006" key="3">
    <source>
        <dbReference type="Google" id="ProtNLM"/>
    </source>
</evidence>
<accession>A0AAV6XLZ2</accession>
<dbReference type="EMBL" id="WHWC01000004">
    <property type="protein sequence ID" value="KAG8383514.1"/>
    <property type="molecule type" value="Genomic_DNA"/>
</dbReference>
<proteinExistence type="predicted"/>
<reference evidence="1" key="1">
    <citation type="submission" date="2019-10" db="EMBL/GenBank/DDBJ databases">
        <authorList>
            <person name="Zhang R."/>
            <person name="Pan Y."/>
            <person name="Wang J."/>
            <person name="Ma R."/>
            <person name="Yu S."/>
        </authorList>
    </citation>
    <scope>NUCLEOTIDE SEQUENCE</scope>
    <source>
        <strain evidence="1">LA-IB0</strain>
        <tissue evidence="1">Leaf</tissue>
    </source>
</reference>
<protein>
    <recommendedName>
        <fullName evidence="3">C2 domain-containing protein</fullName>
    </recommendedName>
</protein>
<comment type="caution">
    <text evidence="1">The sequence shown here is derived from an EMBL/GenBank/DDBJ whole genome shotgun (WGS) entry which is preliminary data.</text>
</comment>
<keyword evidence="2" id="KW-1185">Reference proteome</keyword>
<evidence type="ECO:0000313" key="1">
    <source>
        <dbReference type="EMBL" id="KAG8383514.1"/>
    </source>
</evidence>
<name>A0AAV6XLZ2_9LAMI</name>
<dbReference type="PANTHER" id="PTHR35503">
    <property type="entry name" value="OSJNBA0006M15.15 PROTEIN"/>
    <property type="match status" value="1"/>
</dbReference>
<evidence type="ECO:0000313" key="2">
    <source>
        <dbReference type="Proteomes" id="UP000826271"/>
    </source>
</evidence>
<dbReference type="Gene3D" id="2.60.40.150">
    <property type="entry name" value="C2 domain"/>
    <property type="match status" value="1"/>
</dbReference>
<dbReference type="SUPFAM" id="SSF49562">
    <property type="entry name" value="C2 domain (Calcium/lipid-binding domain, CaLB)"/>
    <property type="match status" value="1"/>
</dbReference>
<dbReference type="Proteomes" id="UP000826271">
    <property type="component" value="Unassembled WGS sequence"/>
</dbReference>
<dbReference type="PANTHER" id="PTHR35503:SF2">
    <property type="entry name" value="OS04G0455700 PROTEIN"/>
    <property type="match status" value="1"/>
</dbReference>